<feature type="region of interest" description="Disordered" evidence="1">
    <location>
        <begin position="1"/>
        <end position="44"/>
    </location>
</feature>
<feature type="region of interest" description="Disordered" evidence="1">
    <location>
        <begin position="127"/>
        <end position="163"/>
    </location>
</feature>
<dbReference type="AlphaFoldDB" id="A0A177WBP7"/>
<evidence type="ECO:0000313" key="2">
    <source>
        <dbReference type="EMBL" id="OAJ37527.1"/>
    </source>
</evidence>
<feature type="region of interest" description="Disordered" evidence="1">
    <location>
        <begin position="197"/>
        <end position="244"/>
    </location>
</feature>
<feature type="compositionally biased region" description="Polar residues" evidence="1">
    <location>
        <begin position="1"/>
        <end position="39"/>
    </location>
</feature>
<evidence type="ECO:0000256" key="1">
    <source>
        <dbReference type="SAM" id="MobiDB-lite"/>
    </source>
</evidence>
<accession>A0A177WBP7</accession>
<dbReference type="InterPro" id="IPR026768">
    <property type="entry name" value="YPEH2ZP"/>
</dbReference>
<name>A0A177WBP7_BATDL</name>
<dbReference type="Proteomes" id="UP000077115">
    <property type="component" value="Unassembled WGS sequence"/>
</dbReference>
<protein>
    <submittedName>
        <fullName evidence="2">Uncharacterized protein</fullName>
    </submittedName>
</protein>
<reference evidence="2 3" key="2">
    <citation type="submission" date="2016-05" db="EMBL/GenBank/DDBJ databases">
        <title>Lineage-specific infection strategies underlie the spectrum of fungal disease in amphibians.</title>
        <authorList>
            <person name="Cuomo C.A."/>
            <person name="Farrer R.A."/>
            <person name="James T."/>
            <person name="Longcore J."/>
            <person name="Birren B."/>
        </authorList>
    </citation>
    <scope>NUCLEOTIDE SEQUENCE [LARGE SCALE GENOMIC DNA]</scope>
    <source>
        <strain evidence="2 3">JEL423</strain>
    </source>
</reference>
<dbReference type="VEuPathDB" id="FungiDB:BDEG_21539"/>
<reference evidence="2 3" key="1">
    <citation type="submission" date="2006-10" db="EMBL/GenBank/DDBJ databases">
        <title>The Genome Sequence of Batrachochytrium dendrobatidis JEL423.</title>
        <authorList>
            <consortium name="The Broad Institute Genome Sequencing Platform"/>
            <person name="Birren B."/>
            <person name="Lander E."/>
            <person name="Galagan J."/>
            <person name="Cuomo C."/>
            <person name="Devon K."/>
            <person name="Jaffe D."/>
            <person name="Butler J."/>
            <person name="Alvarez P."/>
            <person name="Gnerre S."/>
            <person name="Grabherr M."/>
            <person name="Kleber M."/>
            <person name="Mauceli E."/>
            <person name="Brockman W."/>
            <person name="Young S."/>
            <person name="LaButti K."/>
            <person name="Sykes S."/>
            <person name="DeCaprio D."/>
            <person name="Crawford M."/>
            <person name="Koehrsen M."/>
            <person name="Engels R."/>
            <person name="Montgomery P."/>
            <person name="Pearson M."/>
            <person name="Howarth C."/>
            <person name="Larson L."/>
            <person name="White J."/>
            <person name="O'Leary S."/>
            <person name="Kodira C."/>
            <person name="Zeng Q."/>
            <person name="Yandava C."/>
            <person name="Alvarado L."/>
            <person name="Longcore J."/>
            <person name="James T."/>
        </authorList>
    </citation>
    <scope>NUCLEOTIDE SEQUENCE [LARGE SCALE GENOMIC DNA]</scope>
    <source>
        <strain evidence="2 3">JEL423</strain>
    </source>
</reference>
<dbReference type="Pfam" id="PF14976">
    <property type="entry name" value="YPEH2ZP"/>
    <property type="match status" value="1"/>
</dbReference>
<feature type="compositionally biased region" description="Polar residues" evidence="1">
    <location>
        <begin position="197"/>
        <end position="211"/>
    </location>
</feature>
<dbReference type="EMBL" id="DS022300">
    <property type="protein sequence ID" value="OAJ37527.1"/>
    <property type="molecule type" value="Genomic_DNA"/>
</dbReference>
<gene>
    <name evidence="2" type="ORF">BDEG_21539</name>
</gene>
<proteinExistence type="predicted"/>
<feature type="compositionally biased region" description="Polar residues" evidence="1">
    <location>
        <begin position="233"/>
        <end position="242"/>
    </location>
</feature>
<evidence type="ECO:0000313" key="3">
    <source>
        <dbReference type="Proteomes" id="UP000077115"/>
    </source>
</evidence>
<sequence length="357" mass="38320">MPNFVTLLSDQTTQSTVLPPESHSNLPSMSSTAPRSSMPSDIISGGSLIIRPATNYAHLTASNSFTQTYTTSDTPPDLIRPTRPSNTQLITDPVSVPAVLQQPSASHYTDSVDTSRSASTILQDQIHSTPASSSGVNASTQAAPTMTVPSHGASTVSSTSPRVTMSTISSTGMHHHFMSPWDMQFAGSGSGYNYFATRSTRTTPGQQPNAVSGTSMPSTGSTTTRQPSRRTVEPTSSQSQTRTEAEQYQLRMHLQAYASGNPTAATTAALFNLRNSGSAYMDAHTTQSMRPHFRSKVPCGPCMDACNNGHFWMFHVTEVNSHERPSGQGSMSLVWSQIPKADKDQVQLSPYLTVIAR</sequence>
<feature type="compositionally biased region" description="Low complexity" evidence="1">
    <location>
        <begin position="212"/>
        <end position="224"/>
    </location>
</feature>
<organism evidence="2 3">
    <name type="scientific">Batrachochytrium dendrobatidis (strain JEL423)</name>
    <dbReference type="NCBI Taxonomy" id="403673"/>
    <lineage>
        <taxon>Eukaryota</taxon>
        <taxon>Fungi</taxon>
        <taxon>Fungi incertae sedis</taxon>
        <taxon>Chytridiomycota</taxon>
        <taxon>Chytridiomycota incertae sedis</taxon>
        <taxon>Chytridiomycetes</taxon>
        <taxon>Rhizophydiales</taxon>
        <taxon>Rhizophydiales incertae sedis</taxon>
        <taxon>Batrachochytrium</taxon>
    </lineage>
</organism>